<feature type="transmembrane region" description="Helical" evidence="6">
    <location>
        <begin position="211"/>
        <end position="232"/>
    </location>
</feature>
<keyword evidence="8" id="KW-1185">Reference proteome</keyword>
<feature type="transmembrane region" description="Helical" evidence="6">
    <location>
        <begin position="85"/>
        <end position="105"/>
    </location>
</feature>
<dbReference type="EMBL" id="ACZL01000021">
    <property type="protein sequence ID" value="EHI55460.1"/>
    <property type="molecule type" value="Genomic_DNA"/>
</dbReference>
<organism evidence="7 8">
    <name type="scientific">Johnsonella ignava ATCC 51276</name>
    <dbReference type="NCBI Taxonomy" id="679200"/>
    <lineage>
        <taxon>Bacteria</taxon>
        <taxon>Bacillati</taxon>
        <taxon>Bacillota</taxon>
        <taxon>Clostridia</taxon>
        <taxon>Lachnospirales</taxon>
        <taxon>Lachnospiraceae</taxon>
        <taxon>Johnsonella</taxon>
    </lineage>
</organism>
<evidence type="ECO:0000256" key="6">
    <source>
        <dbReference type="SAM" id="Phobius"/>
    </source>
</evidence>
<keyword evidence="3 6" id="KW-0812">Transmembrane</keyword>
<feature type="transmembrane region" description="Helical" evidence="6">
    <location>
        <begin position="189"/>
        <end position="205"/>
    </location>
</feature>
<dbReference type="STRING" id="679200.HMPREF9333_01175"/>
<feature type="transmembrane region" description="Helical" evidence="6">
    <location>
        <begin position="295"/>
        <end position="316"/>
    </location>
</feature>
<evidence type="ECO:0000313" key="8">
    <source>
        <dbReference type="Proteomes" id="UP000003011"/>
    </source>
</evidence>
<feature type="transmembrane region" description="Helical" evidence="6">
    <location>
        <begin position="428"/>
        <end position="448"/>
    </location>
</feature>
<dbReference type="HOGENOM" id="CLU_032713_0_0_9"/>
<name>G5GHY5_9FIRM</name>
<dbReference type="eggNOG" id="COG2244">
    <property type="taxonomic scope" value="Bacteria"/>
</dbReference>
<feature type="transmembrane region" description="Helical" evidence="6">
    <location>
        <begin position="328"/>
        <end position="351"/>
    </location>
</feature>
<feature type="transmembrane region" description="Helical" evidence="6">
    <location>
        <begin position="399"/>
        <end position="416"/>
    </location>
</feature>
<gene>
    <name evidence="7" type="ORF">HMPREF9333_01175</name>
</gene>
<evidence type="ECO:0000256" key="2">
    <source>
        <dbReference type="ARBA" id="ARBA00022475"/>
    </source>
</evidence>
<keyword evidence="2" id="KW-1003">Cell membrane</keyword>
<feature type="transmembrane region" description="Helical" evidence="6">
    <location>
        <begin position="126"/>
        <end position="146"/>
    </location>
</feature>
<feature type="transmembrane region" description="Helical" evidence="6">
    <location>
        <begin position="54"/>
        <end position="79"/>
    </location>
</feature>
<proteinExistence type="predicted"/>
<dbReference type="Proteomes" id="UP000003011">
    <property type="component" value="Unassembled WGS sequence"/>
</dbReference>
<evidence type="ECO:0000256" key="5">
    <source>
        <dbReference type="ARBA" id="ARBA00023136"/>
    </source>
</evidence>
<feature type="transmembrane region" description="Helical" evidence="6">
    <location>
        <begin position="371"/>
        <end position="392"/>
    </location>
</feature>
<dbReference type="RefSeq" id="WP_005540619.1">
    <property type="nucleotide sequence ID" value="NZ_JH378832.1"/>
</dbReference>
<dbReference type="PANTHER" id="PTHR30250:SF11">
    <property type="entry name" value="O-ANTIGEN TRANSPORTER-RELATED"/>
    <property type="match status" value="1"/>
</dbReference>
<evidence type="ECO:0008006" key="9">
    <source>
        <dbReference type="Google" id="ProtNLM"/>
    </source>
</evidence>
<sequence length="463" mass="51435">MNVIYRLIPGCIRTDCMKHSGKSYKNINTENTALNSKKEKTGYGEDKDLEKKNLIWNMLGSGVYAITSMLLGVIASRILGKEEGGIIFFAFSTLGQQLYIISYFGMRPIQMTDMSFKCSFGDYLRFRMITSAAALAGGIIYSVLFAGSLNKMLIWFSMVLYKVFDGIADCYETEYQRQGRLYMTGKSSLLRTVFSAAVFIIATIITKNALYGSAAFAVSGFISVYIFAACPLKSIRAVDYSVKKGSILKLFNLSKLLFLSSFVDIYIFAAAKYAVNSALGDEANAYFNTLFIPTSVINLMAGFIIRPALTMLSVNYERGEIKLFNKRILKISLYIAGFTICAMAAAKIMGIRVLSMLLGTGISELKQYENSFLILILGGGFYALLNLFYYILVIIKERNAIFAVYILGGITAYFLSERMAKSAGIEGAAVSYLILMVFVSFMFIAVFLKKLLSIKGKKEYQDA</sequence>
<evidence type="ECO:0000256" key="3">
    <source>
        <dbReference type="ARBA" id="ARBA00022692"/>
    </source>
</evidence>
<comment type="subcellular location">
    <subcellularLocation>
        <location evidence="1">Cell membrane</location>
        <topology evidence="1">Multi-pass membrane protein</topology>
    </subcellularLocation>
</comment>
<feature type="transmembrane region" description="Helical" evidence="6">
    <location>
        <begin position="253"/>
        <end position="275"/>
    </location>
</feature>
<keyword evidence="5 6" id="KW-0472">Membrane</keyword>
<evidence type="ECO:0000313" key="7">
    <source>
        <dbReference type="EMBL" id="EHI55460.1"/>
    </source>
</evidence>
<accession>G5GHY5</accession>
<dbReference type="PANTHER" id="PTHR30250">
    <property type="entry name" value="PST FAMILY PREDICTED COLANIC ACID TRANSPORTER"/>
    <property type="match status" value="1"/>
</dbReference>
<evidence type="ECO:0000256" key="4">
    <source>
        <dbReference type="ARBA" id="ARBA00022989"/>
    </source>
</evidence>
<comment type="caution">
    <text evidence="7">The sequence shown here is derived from an EMBL/GenBank/DDBJ whole genome shotgun (WGS) entry which is preliminary data.</text>
</comment>
<protein>
    <recommendedName>
        <fullName evidence="9">Polysaccharide biosynthesis protein C-terminal domain-containing protein</fullName>
    </recommendedName>
</protein>
<dbReference type="InterPro" id="IPR050833">
    <property type="entry name" value="Poly_Biosynth_Transport"/>
</dbReference>
<dbReference type="AlphaFoldDB" id="G5GHY5"/>
<evidence type="ECO:0000256" key="1">
    <source>
        <dbReference type="ARBA" id="ARBA00004651"/>
    </source>
</evidence>
<dbReference type="GO" id="GO:0005886">
    <property type="term" value="C:plasma membrane"/>
    <property type="evidence" value="ECO:0007669"/>
    <property type="project" value="UniProtKB-SubCell"/>
</dbReference>
<reference evidence="7 8" key="1">
    <citation type="submission" date="2011-08" db="EMBL/GenBank/DDBJ databases">
        <title>The Genome Sequence of Johnsonella ignava ATCC 51276.</title>
        <authorList>
            <consortium name="The Broad Institute Genome Sequencing Platform"/>
            <person name="Earl A."/>
            <person name="Ward D."/>
            <person name="Feldgarden M."/>
            <person name="Gevers D."/>
            <person name="Izard J."/>
            <person name="Blanton J.M."/>
            <person name="Baranova O.V."/>
            <person name="Dewhirst F.E."/>
            <person name="Young S.K."/>
            <person name="Zeng Q."/>
            <person name="Gargeya S."/>
            <person name="Fitzgerald M."/>
            <person name="Haas B."/>
            <person name="Abouelleil A."/>
            <person name="Alvarado L."/>
            <person name="Arachchi H.M."/>
            <person name="Berlin A."/>
            <person name="Brown A."/>
            <person name="Chapman S.B."/>
            <person name="Chen Z."/>
            <person name="Dunbar C."/>
            <person name="Freedman E."/>
            <person name="Gearin G."/>
            <person name="Gellesch M."/>
            <person name="Goldberg J."/>
            <person name="Griggs A."/>
            <person name="Gujja S."/>
            <person name="Heiman D."/>
            <person name="Howarth C."/>
            <person name="Larson L."/>
            <person name="Lui A."/>
            <person name="MacDonald P.J.P."/>
            <person name="Montmayeur A."/>
            <person name="Murphy C."/>
            <person name="Neiman D."/>
            <person name="Pearson M."/>
            <person name="Priest M."/>
            <person name="Roberts A."/>
            <person name="Saif S."/>
            <person name="Shea T."/>
            <person name="Shenoy N."/>
            <person name="Sisk P."/>
            <person name="Stolte C."/>
            <person name="Sykes S."/>
            <person name="Wortman J."/>
            <person name="Nusbaum C."/>
            <person name="Birren B."/>
        </authorList>
    </citation>
    <scope>NUCLEOTIDE SEQUENCE [LARGE SCALE GENOMIC DNA]</scope>
    <source>
        <strain evidence="7 8">ATCC 51276</strain>
    </source>
</reference>
<keyword evidence="4 6" id="KW-1133">Transmembrane helix</keyword>